<evidence type="ECO:0000313" key="2">
    <source>
        <dbReference type="Proteomes" id="UP000520814"/>
    </source>
</evidence>
<organism evidence="1 2">
    <name type="scientific">Armatimonas rosea</name>
    <dbReference type="NCBI Taxonomy" id="685828"/>
    <lineage>
        <taxon>Bacteria</taxon>
        <taxon>Bacillati</taxon>
        <taxon>Armatimonadota</taxon>
        <taxon>Armatimonadia</taxon>
        <taxon>Armatimonadales</taxon>
        <taxon>Armatimonadaceae</taxon>
        <taxon>Armatimonas</taxon>
    </lineage>
</organism>
<name>A0A7W9W8P4_ARMRO</name>
<dbReference type="EMBL" id="JACHGW010000004">
    <property type="protein sequence ID" value="MBB6052441.1"/>
    <property type="molecule type" value="Genomic_DNA"/>
</dbReference>
<dbReference type="Proteomes" id="UP000520814">
    <property type="component" value="Unassembled WGS sequence"/>
</dbReference>
<reference evidence="1 2" key="1">
    <citation type="submission" date="2020-08" db="EMBL/GenBank/DDBJ databases">
        <title>Genomic Encyclopedia of Type Strains, Phase IV (KMG-IV): sequencing the most valuable type-strain genomes for metagenomic binning, comparative biology and taxonomic classification.</title>
        <authorList>
            <person name="Goeker M."/>
        </authorList>
    </citation>
    <scope>NUCLEOTIDE SEQUENCE [LARGE SCALE GENOMIC DNA]</scope>
    <source>
        <strain evidence="1 2">DSM 23562</strain>
    </source>
</reference>
<sequence>MPPEKLLPYLLDTAQDLLSTATYESQTHKAAVIVHWLAGLLESTAPDATPLLIAISDPETGEPTEEITDTARLEIRLRLADSTELSGERLLVRG</sequence>
<evidence type="ECO:0000313" key="1">
    <source>
        <dbReference type="EMBL" id="MBB6052441.1"/>
    </source>
</evidence>
<comment type="caution">
    <text evidence="1">The sequence shown here is derived from an EMBL/GenBank/DDBJ whole genome shotgun (WGS) entry which is preliminary data.</text>
</comment>
<proteinExistence type="predicted"/>
<accession>A0A7W9W8P4</accession>
<gene>
    <name evidence="1" type="ORF">HNQ39_004262</name>
</gene>
<protein>
    <submittedName>
        <fullName evidence="1">Uncharacterized protein</fullName>
    </submittedName>
</protein>
<dbReference type="AlphaFoldDB" id="A0A7W9W8P4"/>
<dbReference type="RefSeq" id="WP_184201489.1">
    <property type="nucleotide sequence ID" value="NZ_JACHGW010000004.1"/>
</dbReference>
<keyword evidence="2" id="KW-1185">Reference proteome</keyword>